<dbReference type="Proteomes" id="UP000812844">
    <property type="component" value="Unassembled WGS sequence"/>
</dbReference>
<dbReference type="InterPro" id="IPR007214">
    <property type="entry name" value="YbaK/aa-tRNA-synth-assoc-dom"/>
</dbReference>
<evidence type="ECO:0000313" key="3">
    <source>
        <dbReference type="Proteomes" id="UP000812844"/>
    </source>
</evidence>
<feature type="domain" description="YbaK/aminoacyl-tRNA synthetase-associated" evidence="1">
    <location>
        <begin position="42"/>
        <end position="155"/>
    </location>
</feature>
<accession>A0ABS6W8I4</accession>
<keyword evidence="3" id="KW-1185">Reference proteome</keyword>
<dbReference type="Pfam" id="PF04073">
    <property type="entry name" value="tRNA_edit"/>
    <property type="match status" value="1"/>
</dbReference>
<sequence length="173" mass="17840">MATRICDAAAIEALLAALHVPYRIVEHDPILTVEEGFRLGVVDRIGVPAGNVVKNLLLADTHGGLLLVAAAGAARLDLKAIARTMGTTRLSFARPDVVTARLGVEPGGVSLFSLLDAAADGIRLVVDDTLPRLPGDIGFPAGGNTRTVVFAAAALPRVAAALRPDAVVMPVAR</sequence>
<dbReference type="PANTHER" id="PTHR31423">
    <property type="entry name" value="YBAK DOMAIN-CONTAINING PROTEIN"/>
    <property type="match status" value="1"/>
</dbReference>
<dbReference type="EMBL" id="JAHBBD010000010">
    <property type="protein sequence ID" value="MBW3082809.1"/>
    <property type="molecule type" value="Genomic_DNA"/>
</dbReference>
<proteinExistence type="predicted"/>
<comment type="caution">
    <text evidence="2">The sequence shown here is derived from an EMBL/GenBank/DDBJ whole genome shotgun (WGS) entry which is preliminary data.</text>
</comment>
<protein>
    <recommendedName>
        <fullName evidence="1">YbaK/aminoacyl-tRNA synthetase-associated domain-containing protein</fullName>
    </recommendedName>
</protein>
<organism evidence="2 3">
    <name type="scientific">Bifidobacterium phasiani</name>
    <dbReference type="NCBI Taxonomy" id="2834431"/>
    <lineage>
        <taxon>Bacteria</taxon>
        <taxon>Bacillati</taxon>
        <taxon>Actinomycetota</taxon>
        <taxon>Actinomycetes</taxon>
        <taxon>Bifidobacteriales</taxon>
        <taxon>Bifidobacteriaceae</taxon>
        <taxon>Bifidobacterium</taxon>
    </lineage>
</organism>
<name>A0ABS6W8I4_9BIFI</name>
<evidence type="ECO:0000259" key="1">
    <source>
        <dbReference type="Pfam" id="PF04073"/>
    </source>
</evidence>
<reference evidence="2 3" key="1">
    <citation type="submission" date="2021-05" db="EMBL/GenBank/DDBJ databases">
        <title>Phylogenetic classification of ten novel species belonging to the genus Bifidobacterium comprising B. colchicus sp. nov., B. abeli sp. nov., B. bicoloris sp. nov., B. guerezis sp. nov., B. rosaliae sp. nov., B. santillanensis sp. nov., B. argentati sp. nov., B. amazzoni sp. nov., B. pluviali sp. nov., and B. pinnaculum sp. nov.</title>
        <authorList>
            <person name="Lugli G.A."/>
            <person name="Ruiz Garcia L."/>
            <person name="Margolles A."/>
            <person name="Ventura M."/>
        </authorList>
    </citation>
    <scope>NUCLEOTIDE SEQUENCE [LARGE SCALE GENOMIC DNA]</scope>
    <source>
        <strain evidence="2 3">6T3</strain>
    </source>
</reference>
<dbReference type="PANTHER" id="PTHR31423:SF3">
    <property type="entry name" value="PROLYL-TRNA SYNTHETASE ASSOCIATED DOMAIN-CONTAINING PROTEIN 1-RELATED"/>
    <property type="match status" value="1"/>
</dbReference>
<dbReference type="InterPro" id="IPR040285">
    <property type="entry name" value="ProX/PRXD1"/>
</dbReference>
<dbReference type="RefSeq" id="WP_219081348.1">
    <property type="nucleotide sequence ID" value="NZ_JAHBBD010000010.1"/>
</dbReference>
<gene>
    <name evidence="2" type="ORF">KIH73_05385</name>
</gene>
<evidence type="ECO:0000313" key="2">
    <source>
        <dbReference type="EMBL" id="MBW3082809.1"/>
    </source>
</evidence>